<keyword evidence="11" id="KW-1185">Reference proteome</keyword>
<reference evidence="10" key="2">
    <citation type="submission" date="2022-03" db="EMBL/GenBank/DDBJ databases">
        <title>Draft title - Genomic analysis of global carrot germplasm unveils the trajectory of domestication and the origin of high carotenoid orange carrot.</title>
        <authorList>
            <person name="Iorizzo M."/>
            <person name="Ellison S."/>
            <person name="Senalik D."/>
            <person name="Macko-Podgorni A."/>
            <person name="Grzebelus D."/>
            <person name="Bostan H."/>
            <person name="Rolling W."/>
            <person name="Curaba J."/>
            <person name="Simon P."/>
        </authorList>
    </citation>
    <scope>NUCLEOTIDE SEQUENCE</scope>
    <source>
        <tissue evidence="10">Leaf</tissue>
    </source>
</reference>
<comment type="similarity">
    <text evidence="2">Belongs to the tyrosinase family.</text>
</comment>
<dbReference type="PRINTS" id="PR00092">
    <property type="entry name" value="TYROSINASE"/>
</dbReference>
<dbReference type="InterPro" id="IPR002227">
    <property type="entry name" value="Tyrosinase_Cu-bd"/>
</dbReference>
<dbReference type="Pfam" id="PF12142">
    <property type="entry name" value="PPO1_DWL"/>
    <property type="match status" value="1"/>
</dbReference>
<dbReference type="GO" id="GO:0046872">
    <property type="term" value="F:metal ion binding"/>
    <property type="evidence" value="ECO:0007669"/>
    <property type="project" value="UniProtKB-KW"/>
</dbReference>
<dbReference type="Pfam" id="PF00264">
    <property type="entry name" value="Tyrosinase"/>
    <property type="match status" value="1"/>
</dbReference>
<name>A0AAF0XEP0_DAUCS</name>
<dbReference type="InterPro" id="IPR022740">
    <property type="entry name" value="Polyphenol_oxidase_C"/>
</dbReference>
<dbReference type="PROSITE" id="PS00498">
    <property type="entry name" value="TYROSINASE_2"/>
    <property type="match status" value="1"/>
</dbReference>
<feature type="domain" description="Tyrosinase copper-binding" evidence="9">
    <location>
        <begin position="162"/>
        <end position="173"/>
    </location>
</feature>
<evidence type="ECO:0000256" key="5">
    <source>
        <dbReference type="ARBA" id="ARBA00023002"/>
    </source>
</evidence>
<evidence type="ECO:0000313" key="11">
    <source>
        <dbReference type="Proteomes" id="UP000077755"/>
    </source>
</evidence>
<evidence type="ECO:0000313" key="10">
    <source>
        <dbReference type="EMBL" id="WOH04951.1"/>
    </source>
</evidence>
<dbReference type="Pfam" id="PF12143">
    <property type="entry name" value="PPO1_KFDV"/>
    <property type="match status" value="1"/>
</dbReference>
<dbReference type="PROSITE" id="PS00497">
    <property type="entry name" value="TYROSINASE_1"/>
    <property type="match status" value="1"/>
</dbReference>
<dbReference type="InterPro" id="IPR050316">
    <property type="entry name" value="Tyrosinase/Hemocyanin"/>
</dbReference>
<accession>A0AAF0XEP0</accession>
<dbReference type="GO" id="GO:0004097">
    <property type="term" value="F:catechol oxidase activity"/>
    <property type="evidence" value="ECO:0007669"/>
    <property type="project" value="InterPro"/>
</dbReference>
<dbReference type="AlphaFoldDB" id="A0AAF0XEP0"/>
<evidence type="ECO:0000256" key="7">
    <source>
        <dbReference type="ARBA" id="ARBA00023157"/>
    </source>
</evidence>
<keyword evidence="4" id="KW-0883">Thioether bond</keyword>
<comment type="cofactor">
    <cofactor evidence="1">
        <name>Cu(2+)</name>
        <dbReference type="ChEBI" id="CHEBI:29036"/>
    </cofactor>
</comment>
<dbReference type="Proteomes" id="UP000077755">
    <property type="component" value="Chromosome 6"/>
</dbReference>
<dbReference type="Gene3D" id="1.10.1280.10">
    <property type="entry name" value="Di-copper center containing domain from catechol oxidase"/>
    <property type="match status" value="1"/>
</dbReference>
<dbReference type="PANTHER" id="PTHR11474">
    <property type="entry name" value="TYROSINASE FAMILY MEMBER"/>
    <property type="match status" value="1"/>
</dbReference>
<gene>
    <name evidence="10" type="ORF">DCAR_0624363</name>
</gene>
<evidence type="ECO:0000259" key="8">
    <source>
        <dbReference type="PROSITE" id="PS00497"/>
    </source>
</evidence>
<keyword evidence="3" id="KW-0479">Metal-binding</keyword>
<evidence type="ECO:0000256" key="2">
    <source>
        <dbReference type="ARBA" id="ARBA00009928"/>
    </source>
</evidence>
<protein>
    <recommendedName>
        <fullName evidence="8 9">Tyrosinase copper-binding domain-containing protein</fullName>
    </recommendedName>
</protein>
<feature type="domain" description="Tyrosinase copper-binding" evidence="8">
    <location>
        <begin position="4"/>
        <end position="21"/>
    </location>
</feature>
<evidence type="ECO:0000256" key="6">
    <source>
        <dbReference type="ARBA" id="ARBA00023008"/>
    </source>
</evidence>
<dbReference type="EMBL" id="CP093348">
    <property type="protein sequence ID" value="WOH04951.1"/>
    <property type="molecule type" value="Genomic_DNA"/>
</dbReference>
<keyword evidence="7" id="KW-1015">Disulfide bond</keyword>
<evidence type="ECO:0000256" key="1">
    <source>
        <dbReference type="ARBA" id="ARBA00001973"/>
    </source>
</evidence>
<proteinExistence type="inferred from homology"/>
<sequence length="383" mass="43607">MDVHFSWLFFPFHRWYMYFFEKILGKLIDDPTFAIPFWNWDSPAGMPIPPMFADPYSPLYDKLRNDNHRPPLPADLNYSKTNPSLTGEALIESNMSVMYTQMVSNSSTPELFFGGPYSAGQDQVHQQGSIENQPHTQVHIWTGDPDQPNGEDMGRFYSAGRDPIFYAHHANVDRMWNIWKDLDPEHHKDLDNTDWLDAAFLFYDETETLVRVKIRDCLDTAKLGYTYQNIPLPWLKFHPKRKPIPKGRGGDKEFPKASEVFPKVLDVMIKVTVPRPKKSRSKEEKEAQQEILVIEGIEYDGDEYVKFDVYVNGDDEVGSGPVYADFAGVFSNVPSTKKTKVKATQSFGLSKLLEDLKAEDDENVVVALVPRTGQGKVTGGSAV</sequence>
<reference evidence="10" key="1">
    <citation type="journal article" date="2016" name="Nat. Genet.">
        <title>A high-quality carrot genome assembly provides new insights into carotenoid accumulation and asterid genome evolution.</title>
        <authorList>
            <person name="Iorizzo M."/>
            <person name="Ellison S."/>
            <person name="Senalik D."/>
            <person name="Zeng P."/>
            <person name="Satapoomin P."/>
            <person name="Huang J."/>
            <person name="Bowman M."/>
            <person name="Iovene M."/>
            <person name="Sanseverino W."/>
            <person name="Cavagnaro P."/>
            <person name="Yildiz M."/>
            <person name="Macko-Podgorni A."/>
            <person name="Moranska E."/>
            <person name="Grzebelus E."/>
            <person name="Grzebelus D."/>
            <person name="Ashrafi H."/>
            <person name="Zheng Z."/>
            <person name="Cheng S."/>
            <person name="Spooner D."/>
            <person name="Van Deynze A."/>
            <person name="Simon P."/>
        </authorList>
    </citation>
    <scope>NUCLEOTIDE SEQUENCE</scope>
    <source>
        <tissue evidence="10">Leaf</tissue>
    </source>
</reference>
<organism evidence="10 11">
    <name type="scientific">Daucus carota subsp. sativus</name>
    <name type="common">Carrot</name>
    <dbReference type="NCBI Taxonomy" id="79200"/>
    <lineage>
        <taxon>Eukaryota</taxon>
        <taxon>Viridiplantae</taxon>
        <taxon>Streptophyta</taxon>
        <taxon>Embryophyta</taxon>
        <taxon>Tracheophyta</taxon>
        <taxon>Spermatophyta</taxon>
        <taxon>Magnoliopsida</taxon>
        <taxon>eudicotyledons</taxon>
        <taxon>Gunneridae</taxon>
        <taxon>Pentapetalae</taxon>
        <taxon>asterids</taxon>
        <taxon>campanulids</taxon>
        <taxon>Apiales</taxon>
        <taxon>Apiaceae</taxon>
        <taxon>Apioideae</taxon>
        <taxon>Scandiceae</taxon>
        <taxon>Daucinae</taxon>
        <taxon>Daucus</taxon>
        <taxon>Daucus sect. Daucus</taxon>
    </lineage>
</organism>
<keyword evidence="5" id="KW-0560">Oxidoreductase</keyword>
<evidence type="ECO:0000256" key="4">
    <source>
        <dbReference type="ARBA" id="ARBA00022784"/>
    </source>
</evidence>
<evidence type="ECO:0000259" key="9">
    <source>
        <dbReference type="PROSITE" id="PS00498"/>
    </source>
</evidence>
<dbReference type="InterPro" id="IPR008922">
    <property type="entry name" value="Di-copper_centre_dom_sf"/>
</dbReference>
<dbReference type="SUPFAM" id="SSF48056">
    <property type="entry name" value="Di-copper centre-containing domain"/>
    <property type="match status" value="1"/>
</dbReference>
<dbReference type="PANTHER" id="PTHR11474:SF95">
    <property type="entry name" value="POLYPHENOL OXIDASE, CHLOROPLASTIC-LIKE"/>
    <property type="match status" value="1"/>
</dbReference>
<keyword evidence="6" id="KW-0186">Copper</keyword>
<evidence type="ECO:0000256" key="3">
    <source>
        <dbReference type="ARBA" id="ARBA00022723"/>
    </source>
</evidence>
<dbReference type="InterPro" id="IPR022739">
    <property type="entry name" value="Polyphenol_oxidase_cen"/>
</dbReference>